<protein>
    <recommendedName>
        <fullName evidence="3">Fungal N-terminal domain-containing protein</fullName>
    </recommendedName>
</protein>
<accession>A0ABY0G3T4</accession>
<evidence type="ECO:0000313" key="1">
    <source>
        <dbReference type="EMBL" id="RYN94654.1"/>
    </source>
</evidence>
<proteinExistence type="predicted"/>
<evidence type="ECO:0000313" key="2">
    <source>
        <dbReference type="Proteomes" id="UP000293195"/>
    </source>
</evidence>
<reference evidence="2" key="1">
    <citation type="journal article" date="2019" name="bioRxiv">
        <title>Genomics, evolutionary history and diagnostics of the Alternaria alternata species group including apple and Asian pear pathotypes.</title>
        <authorList>
            <person name="Armitage A.D."/>
            <person name="Cockerton H.M."/>
            <person name="Sreenivasaprasad S."/>
            <person name="Woodhall J.W."/>
            <person name="Lane C.R."/>
            <person name="Harrison R.J."/>
            <person name="Clarkson J.P."/>
        </authorList>
    </citation>
    <scope>NUCLEOTIDE SEQUENCE [LARGE SCALE GENOMIC DNA]</scope>
    <source>
        <strain evidence="2">FERA 635</strain>
    </source>
</reference>
<dbReference type="Proteomes" id="UP000293195">
    <property type="component" value="Unassembled WGS sequence"/>
</dbReference>
<keyword evidence="2" id="KW-1185">Reference proteome</keyword>
<evidence type="ECO:0008006" key="3">
    <source>
        <dbReference type="Google" id="ProtNLM"/>
    </source>
</evidence>
<dbReference type="EMBL" id="PDXF01000044">
    <property type="protein sequence ID" value="RYN94654.1"/>
    <property type="molecule type" value="Genomic_DNA"/>
</dbReference>
<gene>
    <name evidence="1" type="ORF">AA0119_g8850</name>
</gene>
<name>A0ABY0G3T4_9PLEO</name>
<sequence>MEVVGAISGIVTICKLSQEIPKALKVIHTVRNIDEDMMSLVNEINSLHGVIELLNQALESTNADALPALLHSNIPAITSITSKLKQMMQDLKQLAEDCQRFKSGRASLKPKKGRWTWSQERLRRLREDIACERGNLIVVLSALGLRQNQ</sequence>
<comment type="caution">
    <text evidence="1">The sequence shown here is derived from an EMBL/GenBank/DDBJ whole genome shotgun (WGS) entry which is preliminary data.</text>
</comment>
<organism evidence="1 2">
    <name type="scientific">Alternaria tenuissima</name>
    <dbReference type="NCBI Taxonomy" id="119927"/>
    <lineage>
        <taxon>Eukaryota</taxon>
        <taxon>Fungi</taxon>
        <taxon>Dikarya</taxon>
        <taxon>Ascomycota</taxon>
        <taxon>Pezizomycotina</taxon>
        <taxon>Dothideomycetes</taxon>
        <taxon>Pleosporomycetidae</taxon>
        <taxon>Pleosporales</taxon>
        <taxon>Pleosporineae</taxon>
        <taxon>Pleosporaceae</taxon>
        <taxon>Alternaria</taxon>
        <taxon>Alternaria sect. Alternaria</taxon>
        <taxon>Alternaria alternata complex</taxon>
    </lineage>
</organism>